<dbReference type="PANTHER" id="PTHR43065">
    <property type="entry name" value="SENSOR HISTIDINE KINASE"/>
    <property type="match status" value="1"/>
</dbReference>
<dbReference type="EMBL" id="MFQH01000009">
    <property type="protein sequence ID" value="OGH78513.1"/>
    <property type="molecule type" value="Genomic_DNA"/>
</dbReference>
<dbReference type="PANTHER" id="PTHR43065:SF10">
    <property type="entry name" value="PEROXIDE STRESS-ACTIVATED HISTIDINE KINASE MAK3"/>
    <property type="match status" value="1"/>
</dbReference>
<dbReference type="CDD" id="cd00082">
    <property type="entry name" value="HisKA"/>
    <property type="match status" value="1"/>
</dbReference>
<evidence type="ECO:0000256" key="6">
    <source>
        <dbReference type="ARBA" id="ARBA00022777"/>
    </source>
</evidence>
<comment type="catalytic activity">
    <reaction evidence="1">
        <text>ATP + protein L-histidine = ADP + protein N-phospho-L-histidine.</text>
        <dbReference type="EC" id="2.7.13.3"/>
    </reaction>
</comment>
<reference evidence="10 11" key="1">
    <citation type="journal article" date="2016" name="Nat. Commun.">
        <title>Thousands of microbial genomes shed light on interconnected biogeochemical processes in an aquifer system.</title>
        <authorList>
            <person name="Anantharaman K."/>
            <person name="Brown C.T."/>
            <person name="Hug L.A."/>
            <person name="Sharon I."/>
            <person name="Castelle C.J."/>
            <person name="Probst A.J."/>
            <person name="Thomas B.C."/>
            <person name="Singh A."/>
            <person name="Wilkins M.J."/>
            <person name="Karaoz U."/>
            <person name="Brodie E.L."/>
            <person name="Williams K.H."/>
            <person name="Hubbard S.S."/>
            <person name="Banfield J.F."/>
        </authorList>
    </citation>
    <scope>NUCLEOTIDE SEQUENCE [LARGE SCALE GENOMIC DNA]</scope>
</reference>
<dbReference type="SMART" id="SM00387">
    <property type="entry name" value="HATPase_c"/>
    <property type="match status" value="1"/>
</dbReference>
<feature type="domain" description="Histidine kinase" evidence="9">
    <location>
        <begin position="113"/>
        <end position="356"/>
    </location>
</feature>
<dbReference type="AlphaFoldDB" id="A0A1F6N4D6"/>
<dbReference type="InterPro" id="IPR005467">
    <property type="entry name" value="His_kinase_dom"/>
</dbReference>
<dbReference type="Gene3D" id="1.10.287.130">
    <property type="match status" value="1"/>
</dbReference>
<keyword evidence="7" id="KW-0067">ATP-binding</keyword>
<protein>
    <recommendedName>
        <fullName evidence="2">histidine kinase</fullName>
        <ecNumber evidence="2">2.7.13.3</ecNumber>
    </recommendedName>
</protein>
<sequence length="356" mass="40269">MAIALGSYLGLLDYAHQHNLISVDESWMHNTLYANYSMEITIILLVISGITWLAYQEIENSLRRARRSEVLVKKERDTLEERVLARTKELEHTQLERLKETSRLTEIGKLSAGLMHDLINPLTAVTMHIDQLSKNNSINAGEIREQINVALSATNQLSELIDRIRRELSNRNESRVIEIGETVKQAIHAVQYNANQVSTKIECPDFASCKVTANPLRLYRAWVNILTNAIESCAENPIDRERTVFISFTIESIDFPRLGSTWFDCAHHKSLTTSHSGQIARDKQKCQLIIKDTGCGIDSKLLPFIFDPFFSTKSERGIGLGLNIAQELLRQELSADISVESEPTKGTSFIISWSKN</sequence>
<dbReference type="InterPro" id="IPR004358">
    <property type="entry name" value="Sig_transdc_His_kin-like_C"/>
</dbReference>
<evidence type="ECO:0000313" key="10">
    <source>
        <dbReference type="EMBL" id="OGH78513.1"/>
    </source>
</evidence>
<dbReference type="Proteomes" id="UP000177040">
    <property type="component" value="Unassembled WGS sequence"/>
</dbReference>
<evidence type="ECO:0000256" key="1">
    <source>
        <dbReference type="ARBA" id="ARBA00000085"/>
    </source>
</evidence>
<evidence type="ECO:0000259" key="9">
    <source>
        <dbReference type="PROSITE" id="PS50109"/>
    </source>
</evidence>
<accession>A0A1F6N4D6</accession>
<comment type="caution">
    <text evidence="10">The sequence shown here is derived from an EMBL/GenBank/DDBJ whole genome shotgun (WGS) entry which is preliminary data.</text>
</comment>
<gene>
    <name evidence="10" type="ORF">A2983_03280</name>
</gene>
<name>A0A1F6N4D6_9BACT</name>
<evidence type="ECO:0000256" key="3">
    <source>
        <dbReference type="ARBA" id="ARBA00022553"/>
    </source>
</evidence>
<evidence type="ECO:0000256" key="8">
    <source>
        <dbReference type="ARBA" id="ARBA00023012"/>
    </source>
</evidence>
<evidence type="ECO:0000313" key="11">
    <source>
        <dbReference type="Proteomes" id="UP000177040"/>
    </source>
</evidence>
<dbReference type="EC" id="2.7.13.3" evidence="2"/>
<evidence type="ECO:0000256" key="2">
    <source>
        <dbReference type="ARBA" id="ARBA00012438"/>
    </source>
</evidence>
<dbReference type="PROSITE" id="PS50109">
    <property type="entry name" value="HIS_KIN"/>
    <property type="match status" value="1"/>
</dbReference>
<evidence type="ECO:0000256" key="4">
    <source>
        <dbReference type="ARBA" id="ARBA00022679"/>
    </source>
</evidence>
<dbReference type="InterPro" id="IPR003594">
    <property type="entry name" value="HATPase_dom"/>
</dbReference>
<keyword evidence="8" id="KW-0902">Two-component regulatory system</keyword>
<keyword evidence="5" id="KW-0547">Nucleotide-binding</keyword>
<dbReference type="SUPFAM" id="SSF55874">
    <property type="entry name" value="ATPase domain of HSP90 chaperone/DNA topoisomerase II/histidine kinase"/>
    <property type="match status" value="1"/>
</dbReference>
<proteinExistence type="predicted"/>
<dbReference type="Pfam" id="PF00512">
    <property type="entry name" value="HisKA"/>
    <property type="match status" value="1"/>
</dbReference>
<dbReference type="PRINTS" id="PR00344">
    <property type="entry name" value="BCTRLSENSOR"/>
</dbReference>
<evidence type="ECO:0000256" key="5">
    <source>
        <dbReference type="ARBA" id="ARBA00022741"/>
    </source>
</evidence>
<organism evidence="10 11">
    <name type="scientific">Candidatus Magasanikbacteria bacterium RIFCSPLOWO2_01_FULL_40_15</name>
    <dbReference type="NCBI Taxonomy" id="1798686"/>
    <lineage>
        <taxon>Bacteria</taxon>
        <taxon>Candidatus Magasanikiibacteriota</taxon>
    </lineage>
</organism>
<dbReference type="Pfam" id="PF02518">
    <property type="entry name" value="HATPase_c"/>
    <property type="match status" value="1"/>
</dbReference>
<keyword evidence="6" id="KW-0418">Kinase</keyword>
<dbReference type="GO" id="GO:0005524">
    <property type="term" value="F:ATP binding"/>
    <property type="evidence" value="ECO:0007669"/>
    <property type="project" value="UniProtKB-KW"/>
</dbReference>
<dbReference type="Gene3D" id="3.30.565.10">
    <property type="entry name" value="Histidine kinase-like ATPase, C-terminal domain"/>
    <property type="match status" value="1"/>
</dbReference>
<dbReference type="InterPro" id="IPR036097">
    <property type="entry name" value="HisK_dim/P_sf"/>
</dbReference>
<keyword evidence="3" id="KW-0597">Phosphoprotein</keyword>
<evidence type="ECO:0000256" key="7">
    <source>
        <dbReference type="ARBA" id="ARBA00022840"/>
    </source>
</evidence>
<dbReference type="InterPro" id="IPR036890">
    <property type="entry name" value="HATPase_C_sf"/>
</dbReference>
<keyword evidence="4" id="KW-0808">Transferase</keyword>
<dbReference type="GO" id="GO:0000155">
    <property type="term" value="F:phosphorelay sensor kinase activity"/>
    <property type="evidence" value="ECO:0007669"/>
    <property type="project" value="InterPro"/>
</dbReference>
<dbReference type="InterPro" id="IPR003661">
    <property type="entry name" value="HisK_dim/P_dom"/>
</dbReference>
<dbReference type="SUPFAM" id="SSF47384">
    <property type="entry name" value="Homodimeric domain of signal transducing histidine kinase"/>
    <property type="match status" value="1"/>
</dbReference>